<organism evidence="2 3">
    <name type="scientific">Bemisia tabaci</name>
    <name type="common">Sweetpotato whitefly</name>
    <name type="synonym">Aleurodes tabaci</name>
    <dbReference type="NCBI Taxonomy" id="7038"/>
    <lineage>
        <taxon>Eukaryota</taxon>
        <taxon>Metazoa</taxon>
        <taxon>Ecdysozoa</taxon>
        <taxon>Arthropoda</taxon>
        <taxon>Hexapoda</taxon>
        <taxon>Insecta</taxon>
        <taxon>Pterygota</taxon>
        <taxon>Neoptera</taxon>
        <taxon>Paraneoptera</taxon>
        <taxon>Hemiptera</taxon>
        <taxon>Sternorrhyncha</taxon>
        <taxon>Aleyrodoidea</taxon>
        <taxon>Aleyrodidae</taxon>
        <taxon>Aleyrodinae</taxon>
        <taxon>Bemisia</taxon>
    </lineage>
</organism>
<dbReference type="InterPro" id="IPR038765">
    <property type="entry name" value="Papain-like_cys_pep_sf"/>
</dbReference>
<name>A0A9P0AL21_BEMTA</name>
<accession>A0A9P0AL21</accession>
<keyword evidence="3" id="KW-1185">Reference proteome</keyword>
<evidence type="ECO:0000256" key="1">
    <source>
        <dbReference type="SAM" id="MobiDB-lite"/>
    </source>
</evidence>
<reference evidence="2" key="1">
    <citation type="submission" date="2021-12" db="EMBL/GenBank/DDBJ databases">
        <authorList>
            <person name="King R."/>
        </authorList>
    </citation>
    <scope>NUCLEOTIDE SEQUENCE</scope>
</reference>
<dbReference type="SUPFAM" id="SSF54001">
    <property type="entry name" value="Cysteine proteinases"/>
    <property type="match status" value="1"/>
</dbReference>
<dbReference type="AlphaFoldDB" id="A0A9P0AL21"/>
<sequence length="1266" mass="143480">MRWIGVPKWQQTLSPDNCPSKNGRHEREDVTNALDEQFLSQRGHDKSHHGNFQDERVKQNVQVSVDDEHVYAKDEESTASAQPNGRLPDEDLGPNVDDRGVPDFTLLHDSSGNEAESQEIYCSDKIPKRYNSLLQYLLKFNVELFTTDGSLVPRTHSIWTRASNFTGKSMKPVSIFLMVQKNRYDFLHILSKEAGMNYSFDSHDSFSSGEVGNTSHETDITDDESELHEDHFTIKLSYREYLDILPGEEATSKSDRKRKYISLKAGAWTSVLYREIYKSTAGPCVWCFKKSRIARNTDYGGFYLIISAYCKDCSAKMEGRTRSRPEENMPLIIECSIEPPKLKRSQHSSKRPLNGEERKVVGEKLETNIACNLRRSQIRTSCKYGDFLPANVPSVEVLRKAKQEHIDKKLNITVKHPILSLITLKNTEPHAGSIHDISIDPVMILYWSPEQLHAYRKCFRNKSLIFQLSVDATGSIVRKVDKTGDKIMSNDIFLYEIVLHCDLFTIPIAQMLSERQDIFSITHFFQQWLTHGAPHPKEIVMDMSAAIMGAACRSFCDGMTTRKYKDTCLQILDGTLTQSDLPRCYVRNDIAHLVHLVSNWKSLKDDKQSLKEFYVRCVKSLVFCDDFEDFKIFAKHVLTVCSCDTAGSIQIADEKIMSPAKAARKWLESRFKGHEGITIPVIEDTYNEFYECDVDSPDSIPVLMPESEQDARRSEPSLIKVFIEKLVDEADQLNETKGGKPNHYESAAFKKDFMRILQSFPLWTAVMKPFFNSPHARASSSAVEGDFADVKRRIMANALFARRADKFVATHLNAILSIMIEANEKVTRRDEQPSSDTDVDEPDSSANEMEDGMEKCVEEEYLTEGNFDKEVGELLELDACLELNEERMTTPHNLGESEEDSGDSVLTIDAIENWRGKAKPHINRLSSSKRKSETGSKEKSKFRPSKYQLPDVEVERKLKASRKQRRYSRKLLLPNGNISGLIKVGTVHYKVANTCPFDSLASCLITSIIDEEKYGEYIQTLEGQFPKFCTKLTTTGVTRDTMKERLNILIDICPQDVTVGDLIVVEGGGNVEDFADRLLVGDAAASKTEIKDCKKCDATLKSSKAVVPVGLQATCKNGFGSFPQDVTDYFKLTTKTCATCQGAVTVRTTPGVHLLFSVEYFSNYQNALENNRSTRCPLTDIPETLIIHSERYRLMGVITYHGSTRLLVRPKNNAKRPLGHYVAYCRRATGLWNEFDGTNARVNVIRNVSRINIQPSLLAYIKESFE</sequence>
<feature type="region of interest" description="Disordered" evidence="1">
    <location>
        <begin position="1"/>
        <end position="53"/>
    </location>
</feature>
<evidence type="ECO:0000313" key="3">
    <source>
        <dbReference type="Proteomes" id="UP001152759"/>
    </source>
</evidence>
<feature type="region of interest" description="Disordered" evidence="1">
    <location>
        <begin position="825"/>
        <end position="852"/>
    </location>
</feature>
<feature type="compositionally biased region" description="Polar residues" evidence="1">
    <location>
        <begin position="9"/>
        <end position="20"/>
    </location>
</feature>
<evidence type="ECO:0008006" key="4">
    <source>
        <dbReference type="Google" id="ProtNLM"/>
    </source>
</evidence>
<dbReference type="Proteomes" id="UP001152759">
    <property type="component" value="Chromosome 8"/>
</dbReference>
<gene>
    <name evidence="2" type="ORF">BEMITA_LOCUS12417</name>
</gene>
<feature type="region of interest" description="Disordered" evidence="1">
    <location>
        <begin position="71"/>
        <end position="112"/>
    </location>
</feature>
<evidence type="ECO:0000313" key="2">
    <source>
        <dbReference type="EMBL" id="CAH0394079.1"/>
    </source>
</evidence>
<dbReference type="Gene3D" id="3.90.70.10">
    <property type="entry name" value="Cysteine proteinases"/>
    <property type="match status" value="1"/>
</dbReference>
<feature type="compositionally biased region" description="Basic and acidic residues" evidence="1">
    <location>
        <begin position="930"/>
        <end position="941"/>
    </location>
</feature>
<feature type="compositionally biased region" description="Acidic residues" evidence="1">
    <location>
        <begin position="837"/>
        <end position="851"/>
    </location>
</feature>
<protein>
    <recommendedName>
        <fullName evidence="4">USP domain-containing protein</fullName>
    </recommendedName>
</protein>
<feature type="region of interest" description="Disordered" evidence="1">
    <location>
        <begin position="919"/>
        <end position="946"/>
    </location>
</feature>
<dbReference type="EMBL" id="OU963869">
    <property type="protein sequence ID" value="CAH0394079.1"/>
    <property type="molecule type" value="Genomic_DNA"/>
</dbReference>
<proteinExistence type="predicted"/>